<feature type="transmembrane region" description="Helical" evidence="7">
    <location>
        <begin position="124"/>
        <end position="144"/>
    </location>
</feature>
<name>A0A1W1VFX0_DESTI</name>
<evidence type="ECO:0000256" key="5">
    <source>
        <dbReference type="ARBA" id="ARBA00022989"/>
    </source>
</evidence>
<evidence type="ECO:0000256" key="3">
    <source>
        <dbReference type="ARBA" id="ARBA00022475"/>
    </source>
</evidence>
<accession>A0A1W1VFX0</accession>
<dbReference type="PANTHER" id="PTHR34856">
    <property type="entry name" value="PROTEIN NRFD"/>
    <property type="match status" value="1"/>
</dbReference>
<feature type="transmembrane region" description="Helical" evidence="7">
    <location>
        <begin position="200"/>
        <end position="219"/>
    </location>
</feature>
<proteinExistence type="inferred from homology"/>
<evidence type="ECO:0000256" key="7">
    <source>
        <dbReference type="SAM" id="Phobius"/>
    </source>
</evidence>
<feature type="transmembrane region" description="Helical" evidence="7">
    <location>
        <begin position="307"/>
        <end position="327"/>
    </location>
</feature>
<feature type="transmembrane region" description="Helical" evidence="7">
    <location>
        <begin position="51"/>
        <end position="75"/>
    </location>
</feature>
<comment type="subcellular location">
    <subcellularLocation>
        <location evidence="1">Cell membrane</location>
        <topology evidence="1">Multi-pass membrane protein</topology>
    </subcellularLocation>
</comment>
<feature type="transmembrane region" description="Helical" evidence="7">
    <location>
        <begin position="240"/>
        <end position="257"/>
    </location>
</feature>
<sequence length="389" mass="43544">MMSQKWSLKITPMRIGLFILVAIGALSGLLRIATGLGATTNLNDQWPWGLWIGLDLTMVALAGAGYSMCLMAHVLHIDKFKIYARRGLLISFLAYILVLVTLFLEIGRWDNALSPIINWGHESPLFEVVIAIMIYMAVQTVEILEIITEKIFKSWNKSLKAIMPIVVIIGSLIPFGHQASLGALYLLMLGKLHGLWWSTMIPWLFLLSSFFAGPAVIALDTIWSSKKYNHSIDLKSLQSLMRVSGYLMGGYLLIKIYDLIRYDGFSLLFAGSFESFMFILEMVIGIIIPIVLCFSTKNMTLSKIKMFSVLTVAGIALNRFNVVITGMYKSLGTGYIPSIIEWTTTIGIFSGVILAYMFIVENFNIYKHSENDIKVNGNYSKGNLKTTEI</sequence>
<evidence type="ECO:0000256" key="6">
    <source>
        <dbReference type="ARBA" id="ARBA00023136"/>
    </source>
</evidence>
<evidence type="ECO:0000256" key="4">
    <source>
        <dbReference type="ARBA" id="ARBA00022692"/>
    </source>
</evidence>
<keyword evidence="3" id="KW-1003">Cell membrane</keyword>
<dbReference type="Pfam" id="PF03916">
    <property type="entry name" value="NrfD"/>
    <property type="match status" value="1"/>
</dbReference>
<reference evidence="8 9" key="1">
    <citation type="submission" date="2017-04" db="EMBL/GenBank/DDBJ databases">
        <authorList>
            <person name="Afonso C.L."/>
            <person name="Miller P.J."/>
            <person name="Scott M.A."/>
            <person name="Spackman E."/>
            <person name="Goraichik I."/>
            <person name="Dimitrov K.M."/>
            <person name="Suarez D.L."/>
            <person name="Swayne D.E."/>
        </authorList>
    </citation>
    <scope>NUCLEOTIDE SEQUENCE [LARGE SCALE GENOMIC DNA]</scope>
    <source>
        <strain evidence="8 9">DSM 11270</strain>
    </source>
</reference>
<dbReference type="RefSeq" id="WP_084053502.1">
    <property type="nucleotide sequence ID" value="NZ_FWWT01000020.1"/>
</dbReference>
<comment type="similarity">
    <text evidence="2">Belongs to the NrfD family.</text>
</comment>
<evidence type="ECO:0000256" key="1">
    <source>
        <dbReference type="ARBA" id="ARBA00004651"/>
    </source>
</evidence>
<evidence type="ECO:0000313" key="8">
    <source>
        <dbReference type="EMBL" id="SMB92103.1"/>
    </source>
</evidence>
<feature type="transmembrane region" description="Helical" evidence="7">
    <location>
        <begin position="277"/>
        <end position="295"/>
    </location>
</feature>
<evidence type="ECO:0000313" key="9">
    <source>
        <dbReference type="Proteomes" id="UP000192731"/>
    </source>
</evidence>
<keyword evidence="4 7" id="KW-0812">Transmembrane</keyword>
<keyword evidence="9" id="KW-1185">Reference proteome</keyword>
<dbReference type="Proteomes" id="UP000192731">
    <property type="component" value="Unassembled WGS sequence"/>
</dbReference>
<feature type="transmembrane region" description="Helical" evidence="7">
    <location>
        <begin position="87"/>
        <end position="104"/>
    </location>
</feature>
<dbReference type="InterPro" id="IPR005614">
    <property type="entry name" value="NrfD-like"/>
</dbReference>
<feature type="transmembrane region" description="Helical" evidence="7">
    <location>
        <begin position="165"/>
        <end position="188"/>
    </location>
</feature>
<dbReference type="EMBL" id="FWWT01000020">
    <property type="protein sequence ID" value="SMB92103.1"/>
    <property type="molecule type" value="Genomic_DNA"/>
</dbReference>
<dbReference type="GO" id="GO:0005886">
    <property type="term" value="C:plasma membrane"/>
    <property type="evidence" value="ECO:0007669"/>
    <property type="project" value="UniProtKB-SubCell"/>
</dbReference>
<gene>
    <name evidence="8" type="ORF">SAMN00017405_1900</name>
</gene>
<dbReference type="STRING" id="656914.SAMN00017405_1900"/>
<keyword evidence="6 7" id="KW-0472">Membrane</keyword>
<evidence type="ECO:0000256" key="2">
    <source>
        <dbReference type="ARBA" id="ARBA00008929"/>
    </source>
</evidence>
<dbReference type="PANTHER" id="PTHR34856:SF2">
    <property type="entry name" value="PROTEIN NRFD"/>
    <property type="match status" value="1"/>
</dbReference>
<keyword evidence="5 7" id="KW-1133">Transmembrane helix</keyword>
<dbReference type="AlphaFoldDB" id="A0A1W1VFX0"/>
<organism evidence="8 9">
    <name type="scientific">Desulfonispora thiosulfatigenes DSM 11270</name>
    <dbReference type="NCBI Taxonomy" id="656914"/>
    <lineage>
        <taxon>Bacteria</taxon>
        <taxon>Bacillati</taxon>
        <taxon>Bacillota</taxon>
        <taxon>Clostridia</taxon>
        <taxon>Eubacteriales</taxon>
        <taxon>Peptococcaceae</taxon>
        <taxon>Desulfonispora</taxon>
    </lineage>
</organism>
<dbReference type="Gene3D" id="1.20.1630.10">
    <property type="entry name" value="Formate dehydrogenase/DMSO reductase domain"/>
    <property type="match status" value="1"/>
</dbReference>
<feature type="transmembrane region" description="Helical" evidence="7">
    <location>
        <begin position="339"/>
        <end position="359"/>
    </location>
</feature>
<dbReference type="InterPro" id="IPR052049">
    <property type="entry name" value="Electron_transfer_protein"/>
</dbReference>
<protein>
    <submittedName>
        <fullName evidence="8">Ni/Fe-hydrogenase 2 integral membrane subunit HybB</fullName>
    </submittedName>
</protein>